<evidence type="ECO:0000313" key="2">
    <source>
        <dbReference type="Proteomes" id="UP000192257"/>
    </source>
</evidence>
<accession>A0A1X0NKU3</accession>
<comment type="caution">
    <text evidence="1">The sequence shown here is derived from an EMBL/GenBank/DDBJ whole genome shotgun (WGS) entry which is preliminary data.</text>
</comment>
<gene>
    <name evidence="1" type="ORF">TM35_000361270</name>
</gene>
<dbReference type="OrthoDB" id="251806at2759"/>
<keyword evidence="2" id="KW-1185">Reference proteome</keyword>
<dbReference type="VEuPathDB" id="TriTrypDB:TM35_000361270"/>
<dbReference type="GeneID" id="39989092"/>
<organism evidence="1 2">
    <name type="scientific">Trypanosoma theileri</name>
    <dbReference type="NCBI Taxonomy" id="67003"/>
    <lineage>
        <taxon>Eukaryota</taxon>
        <taxon>Discoba</taxon>
        <taxon>Euglenozoa</taxon>
        <taxon>Kinetoplastea</taxon>
        <taxon>Metakinetoplastina</taxon>
        <taxon>Trypanosomatida</taxon>
        <taxon>Trypanosomatidae</taxon>
        <taxon>Trypanosoma</taxon>
    </lineage>
</organism>
<protein>
    <submittedName>
        <fullName evidence="1">Uncharacterized protein</fullName>
    </submittedName>
</protein>
<dbReference type="Proteomes" id="UP000192257">
    <property type="component" value="Unassembled WGS sequence"/>
</dbReference>
<dbReference type="EMBL" id="NBCO01000036">
    <property type="protein sequence ID" value="ORC85267.1"/>
    <property type="molecule type" value="Genomic_DNA"/>
</dbReference>
<name>A0A1X0NKU3_9TRYP</name>
<reference evidence="1 2" key="1">
    <citation type="submission" date="2017-03" db="EMBL/GenBank/DDBJ databases">
        <title>An alternative strategy for trypanosome survival in the mammalian bloodstream revealed through genome and transcriptome analysis of the ubiquitous bovine parasite Trypanosoma (Megatrypanum) theileri.</title>
        <authorList>
            <person name="Kelly S."/>
            <person name="Ivens A."/>
            <person name="Mott A."/>
            <person name="O'Neill E."/>
            <person name="Emms D."/>
            <person name="Macleod O."/>
            <person name="Voorheis P."/>
            <person name="Matthews J."/>
            <person name="Matthews K."/>
            <person name="Carrington M."/>
        </authorList>
    </citation>
    <scope>NUCLEOTIDE SEQUENCE [LARGE SCALE GENOMIC DNA]</scope>
    <source>
        <strain evidence="1">Edinburgh</strain>
    </source>
</reference>
<sequence>MALVEPSLGSGIVRTVRIVDPPTPSELQRRKEAGCLPYPSRLAYRLIVIPTSESDSAFVSYEDYPGTKGTGRANARDQYRQARYGELLRSHHVPIVPFMTFPNQKEQEQYRGSMGKAGGIPSAEELLAYRRRLRFKMRDEDYVMCWGFHPSPGQYYYKPGHGINVMPRPIVQLQRMYTRDVEPAPACSIAVSEEKLTIAPI</sequence>
<dbReference type="RefSeq" id="XP_028879333.1">
    <property type="nucleotide sequence ID" value="XM_029029312.1"/>
</dbReference>
<proteinExistence type="predicted"/>
<dbReference type="AlphaFoldDB" id="A0A1X0NKU3"/>
<evidence type="ECO:0000313" key="1">
    <source>
        <dbReference type="EMBL" id="ORC85267.1"/>
    </source>
</evidence>